<dbReference type="CDD" id="cd06849">
    <property type="entry name" value="lipoyl_domain"/>
    <property type="match status" value="1"/>
</dbReference>
<name>A0A0G8AU01_9SYNE</name>
<evidence type="ECO:0000259" key="1">
    <source>
        <dbReference type="Pfam" id="PF00364"/>
    </source>
</evidence>
<dbReference type="PATRIC" id="fig|1608419.3.peg.472"/>
<dbReference type="SUPFAM" id="SSF51230">
    <property type="entry name" value="Single hybrid motif"/>
    <property type="match status" value="1"/>
</dbReference>
<dbReference type="EMBL" id="JYFQ01000138">
    <property type="protein sequence ID" value="KKZ11591.1"/>
    <property type="molecule type" value="Genomic_DNA"/>
</dbReference>
<dbReference type="STRING" id="431041.FLM9_608"/>
<dbReference type="Pfam" id="PF00364">
    <property type="entry name" value="Biotin_lipoyl"/>
    <property type="match status" value="1"/>
</dbReference>
<reference evidence="2 3" key="2">
    <citation type="submission" date="2015-05" db="EMBL/GenBank/DDBJ databases">
        <title>Lifestyle Evolution in Cyanobacterial Symbionts of Sponges.</title>
        <authorList>
            <person name="Burgsdorf I."/>
            <person name="Slaby B.M."/>
            <person name="Handley K.M."/>
            <person name="Haber M."/>
            <person name="Blom J."/>
            <person name="Marshall C.W."/>
            <person name="Gilbert J.A."/>
            <person name="Hentschel U."/>
            <person name="Steindler L."/>
        </authorList>
    </citation>
    <scope>NUCLEOTIDE SEQUENCE [LARGE SCALE GENOMIC DNA]</scope>
    <source>
        <strain evidence="2">15L</strain>
    </source>
</reference>
<reference evidence="2 3" key="1">
    <citation type="submission" date="2015-02" db="EMBL/GenBank/DDBJ databases">
        <authorList>
            <person name="Slaby B."/>
            <person name="Hentschel U."/>
        </authorList>
    </citation>
    <scope>NUCLEOTIDE SEQUENCE [LARGE SCALE GENOMIC DNA]</scope>
    <source>
        <strain evidence="2">15L</strain>
    </source>
</reference>
<proteinExistence type="predicted"/>
<dbReference type="Proteomes" id="UP000035037">
    <property type="component" value="Unassembled WGS sequence"/>
</dbReference>
<evidence type="ECO:0000313" key="3">
    <source>
        <dbReference type="Proteomes" id="UP000035037"/>
    </source>
</evidence>
<accession>A0A0G8AU01</accession>
<dbReference type="InterPro" id="IPR011053">
    <property type="entry name" value="Single_hybrid_motif"/>
</dbReference>
<protein>
    <recommendedName>
        <fullName evidence="1">Lipoyl-binding domain-containing protein</fullName>
    </recommendedName>
</protein>
<dbReference type="InterPro" id="IPR000089">
    <property type="entry name" value="Biotin_lipoyl"/>
</dbReference>
<organism evidence="2 3">
    <name type="scientific">Candidatus Synechococcus spongiarum 15L</name>
    <dbReference type="NCBI Taxonomy" id="1608419"/>
    <lineage>
        <taxon>Bacteria</taxon>
        <taxon>Bacillati</taxon>
        <taxon>Cyanobacteriota</taxon>
        <taxon>Cyanophyceae</taxon>
        <taxon>Synechococcales</taxon>
        <taxon>Synechococcaceae</taxon>
        <taxon>Synechococcus</taxon>
    </lineage>
</organism>
<dbReference type="AlphaFoldDB" id="A0A0G8AU01"/>
<gene>
    <name evidence="2" type="ORF">TQ37_06820</name>
</gene>
<evidence type="ECO:0000313" key="2">
    <source>
        <dbReference type="EMBL" id="KKZ11591.1"/>
    </source>
</evidence>
<comment type="caution">
    <text evidence="2">The sequence shown here is derived from an EMBL/GenBank/DDBJ whole genome shotgun (WGS) entry which is preliminary data.</text>
</comment>
<dbReference type="Gene3D" id="2.40.50.100">
    <property type="match status" value="1"/>
</dbReference>
<feature type="domain" description="Lipoyl-binding" evidence="1">
    <location>
        <begin position="5"/>
        <end position="49"/>
    </location>
</feature>
<sequence length="60" mass="6559">MAVHEIFMPAPISTVSERKIVSLLKQPGDEKKGEAVLLVESDKADMDVECFPSDMLAVVL</sequence>